<evidence type="ECO:0000256" key="2">
    <source>
        <dbReference type="ARBA" id="ARBA00022692"/>
    </source>
</evidence>
<dbReference type="InterPro" id="IPR003599">
    <property type="entry name" value="Ig_sub"/>
</dbReference>
<accession>A0AAE1EWG5</accession>
<dbReference type="EMBL" id="JAWQEG010004191">
    <property type="protein sequence ID" value="KAK3862639.1"/>
    <property type="molecule type" value="Genomic_DNA"/>
</dbReference>
<dbReference type="InterPro" id="IPR007110">
    <property type="entry name" value="Ig-like_dom"/>
</dbReference>
<dbReference type="SUPFAM" id="SSF48726">
    <property type="entry name" value="Immunoglobulin"/>
    <property type="match status" value="2"/>
</dbReference>
<dbReference type="SMART" id="SM00409">
    <property type="entry name" value="IG"/>
    <property type="match status" value="1"/>
</dbReference>
<organism evidence="7 8">
    <name type="scientific">Petrolisthes cinctipes</name>
    <name type="common">Flat porcelain crab</name>
    <dbReference type="NCBI Taxonomy" id="88211"/>
    <lineage>
        <taxon>Eukaryota</taxon>
        <taxon>Metazoa</taxon>
        <taxon>Ecdysozoa</taxon>
        <taxon>Arthropoda</taxon>
        <taxon>Crustacea</taxon>
        <taxon>Multicrustacea</taxon>
        <taxon>Malacostraca</taxon>
        <taxon>Eumalacostraca</taxon>
        <taxon>Eucarida</taxon>
        <taxon>Decapoda</taxon>
        <taxon>Pleocyemata</taxon>
        <taxon>Anomura</taxon>
        <taxon>Galatheoidea</taxon>
        <taxon>Porcellanidae</taxon>
        <taxon>Petrolisthes</taxon>
    </lineage>
</organism>
<dbReference type="PANTHER" id="PTHR21261">
    <property type="entry name" value="BEAT PROTEIN"/>
    <property type="match status" value="1"/>
</dbReference>
<evidence type="ECO:0000256" key="1">
    <source>
        <dbReference type="ARBA" id="ARBA00004167"/>
    </source>
</evidence>
<protein>
    <recommendedName>
        <fullName evidence="6">Ig-like domain-containing protein</fullName>
    </recommendedName>
</protein>
<feature type="domain" description="Ig-like" evidence="6">
    <location>
        <begin position="123"/>
        <end position="223"/>
    </location>
</feature>
<evidence type="ECO:0000313" key="7">
    <source>
        <dbReference type="EMBL" id="KAK3862639.1"/>
    </source>
</evidence>
<evidence type="ECO:0000259" key="6">
    <source>
        <dbReference type="PROSITE" id="PS50835"/>
    </source>
</evidence>
<keyword evidence="5" id="KW-1015">Disulfide bond</keyword>
<feature type="domain" description="Ig-like" evidence="6">
    <location>
        <begin position="23"/>
        <end position="118"/>
    </location>
</feature>
<keyword evidence="8" id="KW-1185">Reference proteome</keyword>
<dbReference type="InterPro" id="IPR013162">
    <property type="entry name" value="CD80_C2-set"/>
</dbReference>
<gene>
    <name evidence="7" type="ORF">Pcinc_031515</name>
</gene>
<feature type="non-terminal residue" evidence="7">
    <location>
        <position position="262"/>
    </location>
</feature>
<dbReference type="Proteomes" id="UP001286313">
    <property type="component" value="Unassembled WGS sequence"/>
</dbReference>
<dbReference type="Pfam" id="PF07686">
    <property type="entry name" value="V-set"/>
    <property type="match status" value="1"/>
</dbReference>
<dbReference type="InterPro" id="IPR013106">
    <property type="entry name" value="Ig_V-set"/>
</dbReference>
<evidence type="ECO:0000256" key="4">
    <source>
        <dbReference type="ARBA" id="ARBA00023136"/>
    </source>
</evidence>
<name>A0AAE1EWG5_PETCI</name>
<sequence>VSAYNQKKVEILKLEVPESPQVGQEVTLTCRFKLHGHSHHLYTVSWWRGKDQFYTYKGTTYDPKHAYSFRGIQVKTEDSTEESVVLSNVSEETSGVFKCEVMGEGPSFRTAVKTKTMTVIVPPRSVEISPSFPPVYHSGEKIQLNCTASGSKPGARINWNINGAPVRPTEVQRLPDYEDYRKRVTSTATLTWEAPIYFLNNQAKVSCHAVVAGHTTTVDKDIYLHPASSAAYNHQYASAGCQLSTTWTILSLASLLLARAIP</sequence>
<evidence type="ECO:0000256" key="5">
    <source>
        <dbReference type="ARBA" id="ARBA00023157"/>
    </source>
</evidence>
<dbReference type="PANTHER" id="PTHR21261:SF15">
    <property type="entry name" value="BEATEN PATH IIIA, ISOFORM D-RELATED"/>
    <property type="match status" value="1"/>
</dbReference>
<keyword evidence="2" id="KW-0812">Transmembrane</keyword>
<evidence type="ECO:0000256" key="3">
    <source>
        <dbReference type="ARBA" id="ARBA00022989"/>
    </source>
</evidence>
<dbReference type="AlphaFoldDB" id="A0AAE1EWG5"/>
<dbReference type="InterPro" id="IPR013783">
    <property type="entry name" value="Ig-like_fold"/>
</dbReference>
<proteinExistence type="predicted"/>
<keyword evidence="4" id="KW-0472">Membrane</keyword>
<dbReference type="Gene3D" id="2.60.40.10">
    <property type="entry name" value="Immunoglobulins"/>
    <property type="match status" value="2"/>
</dbReference>
<keyword evidence="3" id="KW-1133">Transmembrane helix</keyword>
<dbReference type="InterPro" id="IPR036179">
    <property type="entry name" value="Ig-like_dom_sf"/>
</dbReference>
<comment type="subcellular location">
    <subcellularLocation>
        <location evidence="1">Membrane</location>
        <topology evidence="1">Single-pass membrane protein</topology>
    </subcellularLocation>
</comment>
<dbReference type="PROSITE" id="PS50835">
    <property type="entry name" value="IG_LIKE"/>
    <property type="match status" value="2"/>
</dbReference>
<dbReference type="Pfam" id="PF08205">
    <property type="entry name" value="C2-set_2"/>
    <property type="match status" value="1"/>
</dbReference>
<dbReference type="GO" id="GO:0016020">
    <property type="term" value="C:membrane"/>
    <property type="evidence" value="ECO:0007669"/>
    <property type="project" value="UniProtKB-SubCell"/>
</dbReference>
<comment type="caution">
    <text evidence="7">The sequence shown here is derived from an EMBL/GenBank/DDBJ whole genome shotgun (WGS) entry which is preliminary data.</text>
</comment>
<reference evidence="7" key="1">
    <citation type="submission" date="2023-10" db="EMBL/GenBank/DDBJ databases">
        <title>Genome assemblies of two species of porcelain crab, Petrolisthes cinctipes and Petrolisthes manimaculis (Anomura: Porcellanidae).</title>
        <authorList>
            <person name="Angst P."/>
        </authorList>
    </citation>
    <scope>NUCLEOTIDE SEQUENCE</scope>
    <source>
        <strain evidence="7">PB745_01</strain>
        <tissue evidence="7">Gill</tissue>
    </source>
</reference>
<evidence type="ECO:0000313" key="8">
    <source>
        <dbReference type="Proteomes" id="UP001286313"/>
    </source>
</evidence>